<dbReference type="OrthoDB" id="7067671at2"/>
<dbReference type="EMBL" id="CDSC02000292">
    <property type="protein sequence ID" value="SEH88452.1"/>
    <property type="molecule type" value="Genomic_DNA"/>
</dbReference>
<accession>A0A1H6L131</accession>
<dbReference type="STRING" id="235205.BAZSYMB_SCAFFOLD00052_11"/>
<protein>
    <recommendedName>
        <fullName evidence="5">ABM domain-containing protein</fullName>
    </recommendedName>
</protein>
<proteinExistence type="predicted"/>
<organism evidence="1 3">
    <name type="scientific">Bathymodiolus azoricus thioautotrophic gill symbiont</name>
    <dbReference type="NCBI Taxonomy" id="235205"/>
    <lineage>
        <taxon>Bacteria</taxon>
        <taxon>Pseudomonadati</taxon>
        <taxon>Pseudomonadota</taxon>
        <taxon>Gammaproteobacteria</taxon>
        <taxon>sulfur-oxidizing symbionts</taxon>
    </lineage>
</organism>
<reference evidence="3 4" key="2">
    <citation type="submission" date="2016-06" db="EMBL/GenBank/DDBJ databases">
        <authorList>
            <person name="Petersen J."/>
            <person name="Sayavedra L."/>
        </authorList>
    </citation>
    <scope>NUCLEOTIDE SEQUENCE [LARGE SCALE GENOMIC DNA]</scope>
    <source>
        <strain evidence="4">BazSymA</strain>
        <strain evidence="3">BazSymB</strain>
    </source>
</reference>
<evidence type="ECO:0008006" key="5">
    <source>
        <dbReference type="Google" id="ProtNLM"/>
    </source>
</evidence>
<evidence type="ECO:0000313" key="1">
    <source>
        <dbReference type="EMBL" id="SEH77821.1"/>
    </source>
</evidence>
<gene>
    <name evidence="2" type="ORF">BAZSYMA_ACONTIG02297_2</name>
    <name evidence="1" type="ORF">BAZSYMB_SCAFFOLD00052_11</name>
</gene>
<evidence type="ECO:0000313" key="4">
    <source>
        <dbReference type="Proteomes" id="UP000198988"/>
    </source>
</evidence>
<sequence length="100" mass="11614">MSGFFVLVSFELNDKNLLSDWKVLSKEIDDNILGVKGFISRDSGIDEQGYVYCLVKWQSRADQEAFKKQLESKDDWSKTMEDFGRIANMETIMFKNIALF</sequence>
<evidence type="ECO:0000313" key="2">
    <source>
        <dbReference type="EMBL" id="SEH88452.1"/>
    </source>
</evidence>
<dbReference type="Proteomes" id="UP000198559">
    <property type="component" value="Unassembled WGS sequence"/>
</dbReference>
<evidence type="ECO:0000313" key="3">
    <source>
        <dbReference type="Proteomes" id="UP000198559"/>
    </source>
</evidence>
<dbReference type="RefSeq" id="WP_090716551.1">
    <property type="nucleotide sequence ID" value="NZ_CAESAP020000252.1"/>
</dbReference>
<dbReference type="AlphaFoldDB" id="A0A1H6L131"/>
<reference evidence="1" key="1">
    <citation type="submission" date="2016-06" db="EMBL/GenBank/DDBJ databases">
        <authorList>
            <person name="Olsen C.W."/>
            <person name="Carey S."/>
            <person name="Hinshaw L."/>
            <person name="Karasin A.I."/>
        </authorList>
    </citation>
    <scope>NUCLEOTIDE SEQUENCE [LARGE SCALE GENOMIC DNA]</scope>
    <source>
        <strain evidence="2">BazSymA</strain>
        <strain evidence="1">BazSymB</strain>
    </source>
</reference>
<dbReference type="Proteomes" id="UP000198988">
    <property type="component" value="Unassembled WGS sequence"/>
</dbReference>
<name>A0A1H6L131_9GAMM</name>
<dbReference type="EMBL" id="CVUD02000133">
    <property type="protein sequence ID" value="SEH77821.1"/>
    <property type="molecule type" value="Genomic_DNA"/>
</dbReference>